<dbReference type="EMBL" id="AKWM02000022">
    <property type="protein sequence ID" value="EKS01243.1"/>
    <property type="molecule type" value="Genomic_DNA"/>
</dbReference>
<dbReference type="AlphaFoldDB" id="A0AA87MS00"/>
<reference evidence="1 2" key="1">
    <citation type="journal article" date="2014" name="Int. J. Syst. Evol. Microbiol.">
        <title>Leptospira mayottensis sp. nov., a pathogenic species of the genus Leptospira isolated from humans.</title>
        <authorList>
            <person name="Bourhy P."/>
            <person name="Collet L."/>
            <person name="Brisse S."/>
            <person name="Picardeau M."/>
        </authorList>
    </citation>
    <scope>NUCLEOTIDE SEQUENCE [LARGE SCALE GENOMIC DNA]</scope>
    <source>
        <strain evidence="1 2">200901122</strain>
    </source>
</reference>
<organism evidence="1 2">
    <name type="scientific">Leptospira mayottensis 200901122</name>
    <dbReference type="NCBI Taxonomy" id="1193010"/>
    <lineage>
        <taxon>Bacteria</taxon>
        <taxon>Pseudomonadati</taxon>
        <taxon>Spirochaetota</taxon>
        <taxon>Spirochaetia</taxon>
        <taxon>Leptospirales</taxon>
        <taxon>Leptospiraceae</taxon>
        <taxon>Leptospira</taxon>
    </lineage>
</organism>
<accession>A0AA87MS00</accession>
<gene>
    <name evidence="1" type="ORF">LEP1GSC125_1197</name>
</gene>
<comment type="caution">
    <text evidence="1">The sequence shown here is derived from an EMBL/GenBank/DDBJ whole genome shotgun (WGS) entry which is preliminary data.</text>
</comment>
<dbReference type="Proteomes" id="UP000001343">
    <property type="component" value="Unassembled WGS sequence"/>
</dbReference>
<name>A0AA87MS00_9LEPT</name>
<protein>
    <submittedName>
        <fullName evidence="1">Uncharacterized protein</fullName>
    </submittedName>
</protein>
<proteinExistence type="predicted"/>
<sequence length="61" mass="7321">MKNDPLFALCLNCIFDKKKNHTKCKDNSFYIQKSLSWFSNERFVLRIVQNNIKPTPIFLRL</sequence>
<evidence type="ECO:0000313" key="2">
    <source>
        <dbReference type="Proteomes" id="UP000001343"/>
    </source>
</evidence>
<evidence type="ECO:0000313" key="1">
    <source>
        <dbReference type="EMBL" id="EKS01243.1"/>
    </source>
</evidence>